<evidence type="ECO:0000313" key="1">
    <source>
        <dbReference type="EMBL" id="MFC7443426.1"/>
    </source>
</evidence>
<dbReference type="InterPro" id="IPR006524">
    <property type="entry name" value="ArpU-like"/>
</dbReference>
<dbReference type="EMBL" id="JBHTBW010000087">
    <property type="protein sequence ID" value="MFC7443426.1"/>
    <property type="molecule type" value="Genomic_DNA"/>
</dbReference>
<sequence length="186" mass="21916">MGKPFVLFLTIGQKNDIMITMMTKMDLVLTSREGKMDWKETMRSVVKETELALYQYPIWKMSIENQKEWETILPSITPQYKEKTSLAYSEYQSSTERCVIEKNMKEIKTHQIENSLSLLTEWERNYIEEKYFNPRHPSDYEVCEEIGISRATVTRLKVPALLKVAAALNIPYAEECLTQYYMKKMA</sequence>
<keyword evidence="2" id="KW-1185">Reference proteome</keyword>
<evidence type="ECO:0000313" key="2">
    <source>
        <dbReference type="Proteomes" id="UP001596500"/>
    </source>
</evidence>
<comment type="caution">
    <text evidence="1">The sequence shown here is derived from an EMBL/GenBank/DDBJ whole genome shotgun (WGS) entry which is preliminary data.</text>
</comment>
<accession>A0ABW2RQU6</accession>
<dbReference type="Proteomes" id="UP001596500">
    <property type="component" value="Unassembled WGS sequence"/>
</dbReference>
<protein>
    <submittedName>
        <fullName evidence="1">ArpU family phage packaging/lysis transcriptional regulator</fullName>
    </submittedName>
</protein>
<reference evidence="2" key="1">
    <citation type="journal article" date="2019" name="Int. J. Syst. Evol. Microbiol.">
        <title>The Global Catalogue of Microorganisms (GCM) 10K type strain sequencing project: providing services to taxonomists for standard genome sequencing and annotation.</title>
        <authorList>
            <consortium name="The Broad Institute Genomics Platform"/>
            <consortium name="The Broad Institute Genome Sequencing Center for Infectious Disease"/>
            <person name="Wu L."/>
            <person name="Ma J."/>
        </authorList>
    </citation>
    <scope>NUCLEOTIDE SEQUENCE [LARGE SCALE GENOMIC DNA]</scope>
    <source>
        <strain evidence="2">CGMCC 1.12942</strain>
    </source>
</reference>
<organism evidence="1 2">
    <name type="scientific">Laceyella putida</name>
    <dbReference type="NCBI Taxonomy" id="110101"/>
    <lineage>
        <taxon>Bacteria</taxon>
        <taxon>Bacillati</taxon>
        <taxon>Bacillota</taxon>
        <taxon>Bacilli</taxon>
        <taxon>Bacillales</taxon>
        <taxon>Thermoactinomycetaceae</taxon>
        <taxon>Laceyella</taxon>
    </lineage>
</organism>
<dbReference type="RefSeq" id="WP_379867758.1">
    <property type="nucleotide sequence ID" value="NZ_JBHTBW010000087.1"/>
</dbReference>
<dbReference type="NCBIfam" id="TIGR01637">
    <property type="entry name" value="phage_arpU"/>
    <property type="match status" value="1"/>
</dbReference>
<name>A0ABW2RQU6_9BACL</name>
<gene>
    <name evidence="1" type="ORF">ACFQNG_20420</name>
</gene>
<proteinExistence type="predicted"/>